<keyword evidence="1" id="KW-0472">Membrane</keyword>
<dbReference type="EMBL" id="PQ037195">
    <property type="protein sequence ID" value="XDJ26096.1"/>
    <property type="molecule type" value="Genomic_DNA"/>
</dbReference>
<accession>A0AB39CFJ0</accession>
<sequence>MISEYVCAPAVLPRSCGGCCWGTLFVYAVRLLVVVMVGVSCTVAAP</sequence>
<evidence type="ECO:0000256" key="1">
    <source>
        <dbReference type="SAM" id="Phobius"/>
    </source>
</evidence>
<name>A0AB39CFJ0_9CAUD</name>
<keyword evidence="1" id="KW-0812">Transmembrane</keyword>
<keyword evidence="1" id="KW-1133">Transmembrane helix</keyword>
<feature type="transmembrane region" description="Helical" evidence="1">
    <location>
        <begin position="24"/>
        <end position="45"/>
    </location>
</feature>
<organism evidence="2">
    <name type="scientific">Cutibacterium phage vB_CacS-HV1</name>
    <dbReference type="NCBI Taxonomy" id="3236917"/>
    <lineage>
        <taxon>Viruses</taxon>
        <taxon>Duplodnaviria</taxon>
        <taxon>Heunggongvirae</taxon>
        <taxon>Uroviricota</taxon>
        <taxon>Caudoviricetes</taxon>
        <taxon>Pahexavirus</taxon>
    </lineage>
</organism>
<protein>
    <submittedName>
        <fullName evidence="2">Uncharacterized protein</fullName>
    </submittedName>
</protein>
<proteinExistence type="predicted"/>
<evidence type="ECO:0000313" key="2">
    <source>
        <dbReference type="EMBL" id="XDJ26096.1"/>
    </source>
</evidence>
<reference evidence="2" key="1">
    <citation type="submission" date="2024-07" db="EMBL/GenBank/DDBJ databases">
        <title>vB_CacS-HV1, a novel Pahexavirus bacteriophage with lytic and anti-biofilm potential against Cutibacterium acnes.</title>
        <authorList>
            <person name="Xu J."/>
            <person name="Li X."/>
        </authorList>
    </citation>
    <scope>NUCLEOTIDE SEQUENCE</scope>
</reference>